<keyword evidence="2" id="KW-0067">ATP-binding</keyword>
<sequence length="902" mass="100241">MSLPSTPTKASGAKTSLPAGSSTVGSTRRISSTMSLPSTPTQASSANTNSPAGSSMIFTPSPASKNDPATKKRDRLNKALKANPIGASVLDLDKIIQSIIRPPKNQGSSDSSGDNASTPKNVAGWIAEFIKHRDVLQGSKDGNFNINMKDIKWFLGKAEFGHVIRKLFDDERSKIPLPKLPPPYLPADKALIYFKDETSLGDVRRNHTRWAPLNVLFVVYRILGLLPSRCVTGAGSPDFKNAPKILGLHPEDWTRGLCLLKFAIKDLKRDASQKSGQPTTPKFFTSEDKVASTSTSLMRIPSEDELRFRFDLDDAWMNKEIEMPTQARTDEERDKFQEKAVKAMQTAMKSLQSSIKVADNQRRHFLRALYETFGCEGIRYPEHKPGEGPLAYFDRPEEQNAAEADKRFYKTQANLNKTSAKPRTIEEACTALGLAPGANRWSLKNSKRILKSHQVLSLDWALQMITTLGFAYISSDVGLGKTTVAAALILKLLENRTADRVDLTRGSRPTYKPTLILISRDGMLSLFEDLTAFPDITAHQWYGQPGNAIADHAIGTSVEKLIGKLNSLDKYDPVTARQVVVTTYTKFRTMATYIDKSAKGKGKAVDVQPHADEPDEDAEDEEETEEYEGKYQNLVCHVKGRFGIVVLDQAHKAKNPLTRTHVSMSRTYPDQLLGLTSTPTMQSPADLLGFIKLAWQVAASRELVSDIGVHPSRNSYNLLAERLENESITDWPELLPLLHPASFKAHLGYSTSHEKSVTSVEHAQQIDLSAFGLNEVVGGEIPRYKPLVMEFQYDSYQQRKHDKAFKLLMQDRVIGFNDAFYVGWNDHGHINPGVHKELVQLASNCYSGKIVKKLGCISADDVHDLKNSLDGGFRFLQQAIAGMFSIYDDREKRAEFIAGFHP</sequence>
<evidence type="ECO:0000313" key="5">
    <source>
        <dbReference type="EMBL" id="KAK7510934.1"/>
    </source>
</evidence>
<keyword evidence="1" id="KW-0547">Nucleotide-binding</keyword>
<gene>
    <name evidence="5" type="ORF">IWZ03DRAFT_432935</name>
</gene>
<feature type="domain" description="SNF2 N-terminal" evidence="4">
    <location>
        <begin position="453"/>
        <end position="693"/>
    </location>
</feature>
<dbReference type="InterPro" id="IPR000330">
    <property type="entry name" value="SNF2_N"/>
</dbReference>
<dbReference type="InterPro" id="IPR027417">
    <property type="entry name" value="P-loop_NTPase"/>
</dbReference>
<dbReference type="EMBL" id="JBBPHU010000013">
    <property type="protein sequence ID" value="KAK7510934.1"/>
    <property type="molecule type" value="Genomic_DNA"/>
</dbReference>
<accession>A0ABR1KB40</accession>
<feature type="compositionally biased region" description="Acidic residues" evidence="3">
    <location>
        <begin position="613"/>
        <end position="626"/>
    </location>
</feature>
<dbReference type="Pfam" id="PF00176">
    <property type="entry name" value="SNF2-rel_dom"/>
    <property type="match status" value="1"/>
</dbReference>
<evidence type="ECO:0000259" key="4">
    <source>
        <dbReference type="Pfam" id="PF00176"/>
    </source>
</evidence>
<feature type="region of interest" description="Disordered" evidence="3">
    <location>
        <begin position="1"/>
        <end position="72"/>
    </location>
</feature>
<organism evidence="5 6">
    <name type="scientific">Phyllosticta citriasiana</name>
    <dbReference type="NCBI Taxonomy" id="595635"/>
    <lineage>
        <taxon>Eukaryota</taxon>
        <taxon>Fungi</taxon>
        <taxon>Dikarya</taxon>
        <taxon>Ascomycota</taxon>
        <taxon>Pezizomycotina</taxon>
        <taxon>Dothideomycetes</taxon>
        <taxon>Dothideomycetes incertae sedis</taxon>
        <taxon>Botryosphaeriales</taxon>
        <taxon>Phyllostictaceae</taxon>
        <taxon>Phyllosticta</taxon>
    </lineage>
</organism>
<keyword evidence="6" id="KW-1185">Reference proteome</keyword>
<evidence type="ECO:0000256" key="3">
    <source>
        <dbReference type="SAM" id="MobiDB-lite"/>
    </source>
</evidence>
<feature type="region of interest" description="Disordered" evidence="3">
    <location>
        <begin position="602"/>
        <end position="628"/>
    </location>
</feature>
<dbReference type="Gene3D" id="3.40.50.300">
    <property type="entry name" value="P-loop containing nucleotide triphosphate hydrolases"/>
    <property type="match status" value="1"/>
</dbReference>
<dbReference type="SUPFAM" id="SSF52540">
    <property type="entry name" value="P-loop containing nucleoside triphosphate hydrolases"/>
    <property type="match status" value="1"/>
</dbReference>
<protein>
    <recommendedName>
        <fullName evidence="4">SNF2 N-terminal domain-containing protein</fullName>
    </recommendedName>
</protein>
<dbReference type="Proteomes" id="UP001363622">
    <property type="component" value="Unassembled WGS sequence"/>
</dbReference>
<reference evidence="5 6" key="1">
    <citation type="submission" date="2024-04" db="EMBL/GenBank/DDBJ databases">
        <title>Phyllosticta paracitricarpa is synonymous to the EU quarantine fungus P. citricarpa based on phylogenomic analyses.</title>
        <authorList>
            <consortium name="Lawrence Berkeley National Laboratory"/>
            <person name="Van Ingen-Buijs V.A."/>
            <person name="Van Westerhoven A.C."/>
            <person name="Haridas S."/>
            <person name="Skiadas P."/>
            <person name="Martin F."/>
            <person name="Groenewald J.Z."/>
            <person name="Crous P.W."/>
            <person name="Seidl M.F."/>
        </authorList>
    </citation>
    <scope>NUCLEOTIDE SEQUENCE [LARGE SCALE GENOMIC DNA]</scope>
    <source>
        <strain evidence="5 6">CBS 123371</strain>
    </source>
</reference>
<comment type="caution">
    <text evidence="5">The sequence shown here is derived from an EMBL/GenBank/DDBJ whole genome shotgun (WGS) entry which is preliminary data.</text>
</comment>
<name>A0ABR1KB40_9PEZI</name>
<proteinExistence type="predicted"/>
<evidence type="ECO:0000256" key="1">
    <source>
        <dbReference type="ARBA" id="ARBA00022741"/>
    </source>
</evidence>
<evidence type="ECO:0000313" key="6">
    <source>
        <dbReference type="Proteomes" id="UP001363622"/>
    </source>
</evidence>
<feature type="compositionally biased region" description="Polar residues" evidence="3">
    <location>
        <begin position="18"/>
        <end position="64"/>
    </location>
</feature>
<evidence type="ECO:0000256" key="2">
    <source>
        <dbReference type="ARBA" id="ARBA00022840"/>
    </source>
</evidence>